<name>A0A9Q5I263_SANBA</name>
<evidence type="ECO:0000256" key="4">
    <source>
        <dbReference type="ARBA" id="ARBA00022679"/>
    </source>
</evidence>
<dbReference type="GO" id="GO:0051072">
    <property type="term" value="P:4,6-pyruvylated galactose residue biosynthetic process"/>
    <property type="evidence" value="ECO:0007669"/>
    <property type="project" value="TreeGrafter"/>
</dbReference>
<dbReference type="PANTHER" id="PTHR11214:SF333">
    <property type="entry name" value="GLYCOSYLTRANSFERASE FAMILY 31 PROTEIN"/>
    <property type="match status" value="1"/>
</dbReference>
<feature type="compositionally biased region" description="Low complexity" evidence="10">
    <location>
        <begin position="107"/>
        <end position="124"/>
    </location>
</feature>
<keyword evidence="4" id="KW-0808">Transferase</keyword>
<keyword evidence="6" id="KW-0735">Signal-anchor</keyword>
<evidence type="ECO:0000313" key="13">
    <source>
        <dbReference type="Proteomes" id="UP000757232"/>
    </source>
</evidence>
<feature type="compositionally biased region" description="Low complexity" evidence="10">
    <location>
        <begin position="25"/>
        <end position="39"/>
    </location>
</feature>
<feature type="transmembrane region" description="Helical" evidence="11">
    <location>
        <begin position="192"/>
        <end position="215"/>
    </location>
</feature>
<evidence type="ECO:0000256" key="9">
    <source>
        <dbReference type="ARBA" id="ARBA00023136"/>
    </source>
</evidence>
<protein>
    <recommendedName>
        <fullName evidence="14">Glycosyltransferase family 31 protein</fullName>
    </recommendedName>
</protein>
<keyword evidence="9 11" id="KW-0472">Membrane</keyword>
<feature type="compositionally biased region" description="Polar residues" evidence="10">
    <location>
        <begin position="491"/>
        <end position="503"/>
    </location>
</feature>
<dbReference type="GO" id="GO:0016758">
    <property type="term" value="F:hexosyltransferase activity"/>
    <property type="evidence" value="ECO:0007669"/>
    <property type="project" value="InterPro"/>
</dbReference>
<accession>A0A9Q5I263</accession>
<evidence type="ECO:0000256" key="8">
    <source>
        <dbReference type="ARBA" id="ARBA00023034"/>
    </source>
</evidence>
<dbReference type="InterPro" id="IPR002659">
    <property type="entry name" value="Glyco_trans_31"/>
</dbReference>
<feature type="region of interest" description="Disordered" evidence="10">
    <location>
        <begin position="87"/>
        <end position="138"/>
    </location>
</feature>
<evidence type="ECO:0000256" key="3">
    <source>
        <dbReference type="ARBA" id="ARBA00022676"/>
    </source>
</evidence>
<keyword evidence="7 11" id="KW-1133">Transmembrane helix</keyword>
<feature type="region of interest" description="Disordered" evidence="10">
    <location>
        <begin position="466"/>
        <end position="505"/>
    </location>
</feature>
<evidence type="ECO:0000256" key="7">
    <source>
        <dbReference type="ARBA" id="ARBA00022989"/>
    </source>
</evidence>
<evidence type="ECO:0000256" key="10">
    <source>
        <dbReference type="SAM" id="MobiDB-lite"/>
    </source>
</evidence>
<reference evidence="12" key="1">
    <citation type="submission" date="2016-06" db="EMBL/GenBank/DDBJ databases">
        <title>Draft Genome sequence of the fungus Inonotus baumii.</title>
        <authorList>
            <person name="Zhu H."/>
            <person name="Lin W."/>
        </authorList>
    </citation>
    <scope>NUCLEOTIDE SEQUENCE</scope>
    <source>
        <strain evidence="12">821</strain>
    </source>
</reference>
<comment type="subcellular location">
    <subcellularLocation>
        <location evidence="1">Golgi apparatus membrane</location>
        <topology evidence="1">Single-pass type II membrane protein</topology>
    </subcellularLocation>
</comment>
<evidence type="ECO:0000313" key="12">
    <source>
        <dbReference type="EMBL" id="OCB90095.1"/>
    </source>
</evidence>
<feature type="compositionally biased region" description="Low complexity" evidence="10">
    <location>
        <begin position="467"/>
        <end position="476"/>
    </location>
</feature>
<gene>
    <name evidence="12" type="ORF">A7U60_g2653</name>
</gene>
<dbReference type="GO" id="GO:0000139">
    <property type="term" value="C:Golgi membrane"/>
    <property type="evidence" value="ECO:0007669"/>
    <property type="project" value="UniProtKB-SubCell"/>
</dbReference>
<feature type="compositionally biased region" description="Basic and acidic residues" evidence="10">
    <location>
        <begin position="477"/>
        <end position="490"/>
    </location>
</feature>
<dbReference type="EMBL" id="LNZH02000141">
    <property type="protein sequence ID" value="OCB90095.1"/>
    <property type="molecule type" value="Genomic_DNA"/>
</dbReference>
<comment type="caution">
    <text evidence="12">The sequence shown here is derived from an EMBL/GenBank/DDBJ whole genome shotgun (WGS) entry which is preliminary data.</text>
</comment>
<feature type="compositionally biased region" description="Polar residues" evidence="10">
    <location>
        <begin position="9"/>
        <end position="22"/>
    </location>
</feature>
<evidence type="ECO:0008006" key="14">
    <source>
        <dbReference type="Google" id="ProtNLM"/>
    </source>
</evidence>
<dbReference type="Pfam" id="PF01762">
    <property type="entry name" value="Galactosyl_T"/>
    <property type="match status" value="1"/>
</dbReference>
<keyword evidence="8" id="KW-0333">Golgi apparatus</keyword>
<comment type="similarity">
    <text evidence="2">Belongs to the glycosyltransferase 31 family.</text>
</comment>
<evidence type="ECO:0000256" key="1">
    <source>
        <dbReference type="ARBA" id="ARBA00004323"/>
    </source>
</evidence>
<dbReference type="PANTHER" id="PTHR11214">
    <property type="entry name" value="BETA-1,3-N-ACETYLGLUCOSAMINYLTRANSFERASE"/>
    <property type="match status" value="1"/>
</dbReference>
<dbReference type="Proteomes" id="UP000757232">
    <property type="component" value="Unassembled WGS sequence"/>
</dbReference>
<evidence type="ECO:0000256" key="11">
    <source>
        <dbReference type="SAM" id="Phobius"/>
    </source>
</evidence>
<keyword evidence="13" id="KW-1185">Reference proteome</keyword>
<sequence length="788" mass="88030">MPFRLNLLSPRNTRNSQTNPRLSITGDYDSSDSTDSTETAKSCFRSSHDGRDHNVYVASSSTSLAPSASYRASSEFLLHPSSHYHDSGRISSSSSAVPTPIPSRTGSPLPQFFSSAQSSSCTSDADSEPTSPLLPRNRRNRWWNDDGRRWWLASHEGRRRRRRRGSWYSPRSVRRIVRAVLRHPLFPTQPTSILLTLLVLTIFGILLTLLLIHVLNPDKEPLPWRAYCSIPSVSTAPPSLGATSYSPSFPFNSLAPSDISSLSSVIDNTFPPPNLDDYPPAGLFLGIFTMDSAVERRMLVRSTWANHERSRNGAGAGDGGRGTSRTIVRFVVGKSGSSWEKRIQLEAETYNDMIVLPIAENMNSGKTHAFFSWASTEAWVPPLPDDYNRTLAPGFSYSNITANKTVPVAKHDPVDVRKEWAESGQQKPWVRPDFIVKVDDDSFVMLAELEARLRVELYTKTRHPVTEDLTSSSSELDLPHSEISEPDVHKSSSTTPRINSTTIAHHEPRAPVPQIFSAPLSRDDPLVYWGYLVKNQFMAGELYALSWSLSEWVARDPVVKGMTKGKEDKQVAKWMRVHPQAQEIRWKSERCWLYDHPKAGTVYSHGFLFPSEVTRIRRSILSYFSGPSLLDDPSPSPPAAAAPIFDDVSSPTSWAHSSVSAFGVRYDPPLSNLTTWQSIEALVEGSDMSLLSEDAGFSAEDAWMAREGRRRRYENKRVGGTIVVHFIKKNPWFLETALALLEGDEMTAREKALSMPENSTIGGALRGFFNAETSMKMKRPVPLGHRRL</sequence>
<proteinExistence type="inferred from homology"/>
<evidence type="ECO:0000256" key="2">
    <source>
        <dbReference type="ARBA" id="ARBA00008661"/>
    </source>
</evidence>
<evidence type="ECO:0000256" key="5">
    <source>
        <dbReference type="ARBA" id="ARBA00022692"/>
    </source>
</evidence>
<evidence type="ECO:0000256" key="6">
    <source>
        <dbReference type="ARBA" id="ARBA00022968"/>
    </source>
</evidence>
<keyword evidence="5 11" id="KW-0812">Transmembrane</keyword>
<feature type="region of interest" description="Disordered" evidence="10">
    <location>
        <begin position="1"/>
        <end position="47"/>
    </location>
</feature>
<dbReference type="OrthoDB" id="2139606at2759"/>
<organism evidence="12 13">
    <name type="scientific">Sanghuangporus baumii</name>
    <name type="common">Phellinus baumii</name>
    <dbReference type="NCBI Taxonomy" id="108892"/>
    <lineage>
        <taxon>Eukaryota</taxon>
        <taxon>Fungi</taxon>
        <taxon>Dikarya</taxon>
        <taxon>Basidiomycota</taxon>
        <taxon>Agaricomycotina</taxon>
        <taxon>Agaricomycetes</taxon>
        <taxon>Hymenochaetales</taxon>
        <taxon>Hymenochaetaceae</taxon>
        <taxon>Sanghuangporus</taxon>
    </lineage>
</organism>
<keyword evidence="3" id="KW-0328">Glycosyltransferase</keyword>
<dbReference type="AlphaFoldDB" id="A0A9Q5I263"/>
<feature type="compositionally biased region" description="Polar residues" evidence="10">
    <location>
        <begin position="89"/>
        <end position="106"/>
    </location>
</feature>